<dbReference type="EMBL" id="UYYF01001128">
    <property type="protein sequence ID" value="VDM99574.1"/>
    <property type="molecule type" value="Genomic_DNA"/>
</dbReference>
<protein>
    <submittedName>
        <fullName evidence="4">SCP domain-containing protein</fullName>
    </submittedName>
</protein>
<evidence type="ECO:0000313" key="4">
    <source>
        <dbReference type="WBParaSite" id="TCLT_0000321701-mRNA-1"/>
    </source>
</evidence>
<dbReference type="SUPFAM" id="SSF55797">
    <property type="entry name" value="PR-1-like"/>
    <property type="match status" value="1"/>
</dbReference>
<reference evidence="4" key="1">
    <citation type="submission" date="2017-02" db="UniProtKB">
        <authorList>
            <consortium name="WormBaseParasite"/>
        </authorList>
    </citation>
    <scope>IDENTIFICATION</scope>
</reference>
<keyword evidence="3" id="KW-1185">Reference proteome</keyword>
<evidence type="ECO:0000313" key="2">
    <source>
        <dbReference type="EMBL" id="VDM99574.1"/>
    </source>
</evidence>
<dbReference type="InterPro" id="IPR035940">
    <property type="entry name" value="CAP_sf"/>
</dbReference>
<dbReference type="CDD" id="cd05380">
    <property type="entry name" value="CAP_euk"/>
    <property type="match status" value="1"/>
</dbReference>
<dbReference type="Pfam" id="PF00188">
    <property type="entry name" value="CAP"/>
    <property type="match status" value="1"/>
</dbReference>
<proteinExistence type="predicted"/>
<dbReference type="STRING" id="103827.A0A0N5CSL4"/>
<dbReference type="InterPro" id="IPR014044">
    <property type="entry name" value="CAP_dom"/>
</dbReference>
<organism evidence="4">
    <name type="scientific">Thelazia callipaeda</name>
    <name type="common">Oriental eyeworm</name>
    <name type="synonym">Parasitic nematode</name>
    <dbReference type="NCBI Taxonomy" id="103827"/>
    <lineage>
        <taxon>Eukaryota</taxon>
        <taxon>Metazoa</taxon>
        <taxon>Ecdysozoa</taxon>
        <taxon>Nematoda</taxon>
        <taxon>Chromadorea</taxon>
        <taxon>Rhabditida</taxon>
        <taxon>Spirurina</taxon>
        <taxon>Spiruromorpha</taxon>
        <taxon>Thelazioidea</taxon>
        <taxon>Thelaziidae</taxon>
        <taxon>Thelazia</taxon>
    </lineage>
</organism>
<gene>
    <name evidence="2" type="ORF">TCLT_LOCUS3215</name>
</gene>
<dbReference type="AlphaFoldDB" id="A0A0N5CSL4"/>
<dbReference type="Proteomes" id="UP000276776">
    <property type="component" value="Unassembled WGS sequence"/>
</dbReference>
<sequence length="231" mass="26272">MFSCGKGKDVSPIDRSQILLQHNILRWRLANGQERDRIGRSMPMAKNMQKLKWNCSLERSARTSDRRCELAHTSRLGDKGENVAFVANSSLSEEQMRGFIPNMINDWWDELHTDHVFDPSNEPKWLGLKRHKLAALSAPSMKTECLSYIFVASIIQKVCGVEREFMISGDRVMVVQRNLAAQEMDFVSKGGCCGSFLSSIFLSITLFRSAIFVHTLCRLMFSNTMTLDARS</sequence>
<dbReference type="WBParaSite" id="TCLT_0000321701-mRNA-1">
    <property type="protein sequence ID" value="TCLT_0000321701-mRNA-1"/>
    <property type="gene ID" value="TCLT_0000321701"/>
</dbReference>
<name>A0A0N5CSL4_THECL</name>
<dbReference type="Gene3D" id="3.40.33.10">
    <property type="entry name" value="CAP"/>
    <property type="match status" value="1"/>
</dbReference>
<dbReference type="SMART" id="SM00198">
    <property type="entry name" value="SCP"/>
    <property type="match status" value="1"/>
</dbReference>
<evidence type="ECO:0000259" key="1">
    <source>
        <dbReference type="SMART" id="SM00198"/>
    </source>
</evidence>
<feature type="domain" description="SCP" evidence="1">
    <location>
        <begin position="13"/>
        <end position="150"/>
    </location>
</feature>
<reference evidence="2 3" key="2">
    <citation type="submission" date="2018-11" db="EMBL/GenBank/DDBJ databases">
        <authorList>
            <consortium name="Pathogen Informatics"/>
        </authorList>
    </citation>
    <scope>NUCLEOTIDE SEQUENCE [LARGE SCALE GENOMIC DNA]</scope>
</reference>
<accession>A0A0N5CSL4</accession>
<evidence type="ECO:0000313" key="3">
    <source>
        <dbReference type="Proteomes" id="UP000276776"/>
    </source>
</evidence>
<dbReference type="OrthoDB" id="5832927at2759"/>